<reference evidence="5 6" key="1">
    <citation type="submission" date="2019-05" db="EMBL/GenBank/DDBJ databases">
        <title>Mikania micrantha, genome provides insights into the molecular mechanism of rapid growth.</title>
        <authorList>
            <person name="Liu B."/>
        </authorList>
    </citation>
    <scope>NUCLEOTIDE SEQUENCE [LARGE SCALE GENOMIC DNA]</scope>
    <source>
        <strain evidence="5">NLD-2019</strain>
        <tissue evidence="5">Leaf</tissue>
    </source>
</reference>
<dbReference type="PRINTS" id="PR00348">
    <property type="entry name" value="UBIQUITIN"/>
</dbReference>
<evidence type="ECO:0000256" key="3">
    <source>
        <dbReference type="SAM" id="MobiDB-lite"/>
    </source>
</evidence>
<dbReference type="AlphaFoldDB" id="A0A5N6P3R4"/>
<comment type="caution">
    <text evidence="5">The sequence shown here is derived from an EMBL/GenBank/DDBJ whole genome shotgun (WGS) entry which is preliminary data.</text>
</comment>
<gene>
    <name evidence="5" type="ORF">E3N88_14563</name>
</gene>
<evidence type="ECO:0000259" key="4">
    <source>
        <dbReference type="PROSITE" id="PS50053"/>
    </source>
</evidence>
<dbReference type="SUPFAM" id="SSF54236">
    <property type="entry name" value="Ubiquitin-like"/>
    <property type="match status" value="10"/>
</dbReference>
<dbReference type="SMART" id="SM00213">
    <property type="entry name" value="UBQ"/>
    <property type="match status" value="10"/>
</dbReference>
<feature type="domain" description="Ubiquitin-like" evidence="4">
    <location>
        <begin position="464"/>
        <end position="532"/>
    </location>
</feature>
<keyword evidence="2" id="KW-0832">Ubl conjugation</keyword>
<dbReference type="OrthoDB" id="1494560at2759"/>
<dbReference type="EMBL" id="SZYD01000007">
    <property type="protein sequence ID" value="KAD5803203.1"/>
    <property type="molecule type" value="Genomic_DNA"/>
</dbReference>
<evidence type="ECO:0000256" key="2">
    <source>
        <dbReference type="ARBA" id="ARBA00022843"/>
    </source>
</evidence>
<feature type="domain" description="Ubiquitin-like" evidence="4">
    <location>
        <begin position="324"/>
        <end position="399"/>
    </location>
</feature>
<protein>
    <recommendedName>
        <fullName evidence="4">Ubiquitin-like domain-containing protein</fullName>
    </recommendedName>
</protein>
<dbReference type="Proteomes" id="UP000326396">
    <property type="component" value="Linkage Group LG15"/>
</dbReference>
<feature type="domain" description="Ubiquitin-like" evidence="4">
    <location>
        <begin position="616"/>
        <end position="685"/>
    </location>
</feature>
<name>A0A5N6P3R4_9ASTR</name>
<accession>A0A5N6P3R4</accession>
<evidence type="ECO:0000256" key="1">
    <source>
        <dbReference type="ARBA" id="ARBA00022499"/>
    </source>
</evidence>
<dbReference type="InterPro" id="IPR050158">
    <property type="entry name" value="Ubiquitin_ubiquitin-like"/>
</dbReference>
<keyword evidence="1" id="KW-1017">Isopeptide bond</keyword>
<sequence>MADMGKGTGDDGSNARKRKATTDFQFVENEKENGSSGDYEINIKTATGNIFSLRVKGSDTIGSVKLKIQAKKHIPFDHQVLLFNEMVLMNINTLANMNIINGATLILPDKSSELMELFVNTFTGKTISLSVSPTYTIYQVKLMINREEDIPCDEQALIFNKEVLGDNVGFMKIFIKAPDGKDLTLDVKPSDTIRTVKVKIFNDAGIRPCEQVVFWNGMRTSENATLADYNISNESTLNLLLTMRGSKMEIFVVTFTGKTISLAVTPSDTIANIKLEIMYKERVPVEEQVLIFKGMALVDSGTLRDFHINAKSTLTLARRSRGLMQISIKTFSGETFTLDVNPSHSIGSIKSKIQDKKHIPHDEQELIFNEMVLDNIDTLADLHINGDSTLTLVRISTGHMNIFIDMESGKTIDMKLKPSNTIYDMKSKISNVQGIPRSQLVLVFDGKHLQDGATLADYHIHHESTIHFKTATGNIFSLRVKGSDTIGSVKLKIQAKKHIPFDHQVLLFNEMVLMNINTLANMNIINGATLILPDKSAELMELFVNTFTGKTISLSVSPTYTIYQVKLMINREEDIPCDEQALIFNKEVLGDNGTLFDFNIISESTLTLMRRSRGFMHLFIKSFTGETITLKVKPLDTIECIKTKIQNERGIPCNEQELVYNSMVLDDNDTLADFHINKESTLTLMHLSAGFMKIFIKTLDGKDFTLDVKPSDTAHSVKIKIFNYDGTRPCEQRLIWKGLQMLETATLADYHISNESTIHLVQALRGC</sequence>
<dbReference type="InterPro" id="IPR000626">
    <property type="entry name" value="Ubiquitin-like_dom"/>
</dbReference>
<dbReference type="InterPro" id="IPR029071">
    <property type="entry name" value="Ubiquitin-like_domsf"/>
</dbReference>
<feature type="region of interest" description="Disordered" evidence="3">
    <location>
        <begin position="1"/>
        <end position="22"/>
    </location>
</feature>
<dbReference type="Pfam" id="PF00240">
    <property type="entry name" value="ubiquitin"/>
    <property type="match status" value="9"/>
</dbReference>
<feature type="domain" description="Ubiquitin-like" evidence="4">
    <location>
        <begin position="692"/>
        <end position="767"/>
    </location>
</feature>
<feature type="domain" description="Ubiquitin-like" evidence="4">
    <location>
        <begin position="248"/>
        <end position="323"/>
    </location>
</feature>
<dbReference type="CDD" id="cd17039">
    <property type="entry name" value="Ubl_ubiquitin_like"/>
    <property type="match status" value="1"/>
</dbReference>
<dbReference type="Gene3D" id="3.10.20.90">
    <property type="entry name" value="Phosphatidylinositol 3-kinase Catalytic Subunit, Chain A, domain 1"/>
    <property type="match status" value="10"/>
</dbReference>
<feature type="domain" description="Ubiquitin-like" evidence="4">
    <location>
        <begin position="115"/>
        <end position="167"/>
    </location>
</feature>
<evidence type="ECO:0000313" key="6">
    <source>
        <dbReference type="Proteomes" id="UP000326396"/>
    </source>
</evidence>
<organism evidence="5 6">
    <name type="scientific">Mikania micrantha</name>
    <name type="common">bitter vine</name>
    <dbReference type="NCBI Taxonomy" id="192012"/>
    <lineage>
        <taxon>Eukaryota</taxon>
        <taxon>Viridiplantae</taxon>
        <taxon>Streptophyta</taxon>
        <taxon>Embryophyta</taxon>
        <taxon>Tracheophyta</taxon>
        <taxon>Spermatophyta</taxon>
        <taxon>Magnoliopsida</taxon>
        <taxon>eudicotyledons</taxon>
        <taxon>Gunneridae</taxon>
        <taxon>Pentapetalae</taxon>
        <taxon>asterids</taxon>
        <taxon>campanulids</taxon>
        <taxon>Asterales</taxon>
        <taxon>Asteraceae</taxon>
        <taxon>Asteroideae</taxon>
        <taxon>Heliantheae alliance</taxon>
        <taxon>Eupatorieae</taxon>
        <taxon>Mikania</taxon>
    </lineage>
</organism>
<dbReference type="InterPro" id="IPR019956">
    <property type="entry name" value="Ubiquitin_dom"/>
</dbReference>
<feature type="domain" description="Ubiquitin-like" evidence="4">
    <location>
        <begin position="39"/>
        <end position="107"/>
    </location>
</feature>
<dbReference type="PROSITE" id="PS50053">
    <property type="entry name" value="UBIQUITIN_2"/>
    <property type="match status" value="10"/>
</dbReference>
<feature type="domain" description="Ubiquitin-like" evidence="4">
    <location>
        <begin position="540"/>
        <end position="615"/>
    </location>
</feature>
<dbReference type="GO" id="GO:0003729">
    <property type="term" value="F:mRNA binding"/>
    <property type="evidence" value="ECO:0007669"/>
    <property type="project" value="UniProtKB-ARBA"/>
</dbReference>
<dbReference type="PANTHER" id="PTHR10666">
    <property type="entry name" value="UBIQUITIN"/>
    <property type="match status" value="1"/>
</dbReference>
<proteinExistence type="predicted"/>
<keyword evidence="6" id="KW-1185">Reference proteome</keyword>
<feature type="domain" description="Ubiquitin-like" evidence="4">
    <location>
        <begin position="171"/>
        <end position="246"/>
    </location>
</feature>
<evidence type="ECO:0000313" key="5">
    <source>
        <dbReference type="EMBL" id="KAD5803203.1"/>
    </source>
</evidence>
<feature type="domain" description="Ubiquitin-like" evidence="4">
    <location>
        <begin position="400"/>
        <end position="468"/>
    </location>
</feature>